<dbReference type="EMBL" id="JBHSPX010000004">
    <property type="protein sequence ID" value="MFC6063249.1"/>
    <property type="molecule type" value="Genomic_DNA"/>
</dbReference>
<keyword evidence="2" id="KW-0472">Membrane</keyword>
<feature type="transmembrane region" description="Helical" evidence="2">
    <location>
        <begin position="134"/>
        <end position="155"/>
    </location>
</feature>
<dbReference type="Proteomes" id="UP001596139">
    <property type="component" value="Unassembled WGS sequence"/>
</dbReference>
<evidence type="ECO:0000256" key="2">
    <source>
        <dbReference type="SAM" id="Phobius"/>
    </source>
</evidence>
<reference evidence="4" key="1">
    <citation type="journal article" date="2019" name="Int. J. Syst. Evol. Microbiol.">
        <title>The Global Catalogue of Microorganisms (GCM) 10K type strain sequencing project: providing services to taxonomists for standard genome sequencing and annotation.</title>
        <authorList>
            <consortium name="The Broad Institute Genomics Platform"/>
            <consortium name="The Broad Institute Genome Sequencing Center for Infectious Disease"/>
            <person name="Wu L."/>
            <person name="Ma J."/>
        </authorList>
    </citation>
    <scope>NUCLEOTIDE SEQUENCE [LARGE SCALE GENOMIC DNA]</scope>
    <source>
        <strain evidence="4">CGMCC 1.15180</strain>
    </source>
</reference>
<gene>
    <name evidence="3" type="ORF">ACFP4F_11890</name>
</gene>
<evidence type="ECO:0000256" key="1">
    <source>
        <dbReference type="SAM" id="MobiDB-lite"/>
    </source>
</evidence>
<proteinExistence type="predicted"/>
<organism evidence="3 4">
    <name type="scientific">Streptomyces ochraceiscleroticus</name>
    <dbReference type="NCBI Taxonomy" id="47761"/>
    <lineage>
        <taxon>Bacteria</taxon>
        <taxon>Bacillati</taxon>
        <taxon>Actinomycetota</taxon>
        <taxon>Actinomycetes</taxon>
        <taxon>Kitasatosporales</taxon>
        <taxon>Streptomycetaceae</taxon>
        <taxon>Streptomyces</taxon>
    </lineage>
</organism>
<sequence length="186" mass="19380">MADRRRGQPGTPRSGDAEQRDSRLGPAADRAARPVPRPGTPAEPRPESETGGTGPPTTERDASSSVGELISDVTSDLARLVGNEFALAKAELKEEGREAGRAAGMYGGAGYAAGLALLLASLAAVYGLAHVIGLAWAALVMAAVWAVAGAALYAVGRKRMRSVQPTPERAKDSLREDVKWARHPTS</sequence>
<evidence type="ECO:0000313" key="4">
    <source>
        <dbReference type="Proteomes" id="UP001596139"/>
    </source>
</evidence>
<feature type="compositionally biased region" description="Basic and acidic residues" evidence="1">
    <location>
        <begin position="168"/>
        <end position="180"/>
    </location>
</feature>
<keyword evidence="4" id="KW-1185">Reference proteome</keyword>
<dbReference type="Pfam" id="PF07332">
    <property type="entry name" value="Phage_holin_3_6"/>
    <property type="match status" value="1"/>
</dbReference>
<feature type="region of interest" description="Disordered" evidence="1">
    <location>
        <begin position="1"/>
        <end position="67"/>
    </location>
</feature>
<keyword evidence="2" id="KW-1133">Transmembrane helix</keyword>
<evidence type="ECO:0000313" key="3">
    <source>
        <dbReference type="EMBL" id="MFC6063249.1"/>
    </source>
</evidence>
<dbReference type="RefSeq" id="WP_078648710.1">
    <property type="nucleotide sequence ID" value="NZ_JBHSPX010000004.1"/>
</dbReference>
<feature type="region of interest" description="Disordered" evidence="1">
    <location>
        <begin position="164"/>
        <end position="186"/>
    </location>
</feature>
<dbReference type="InterPro" id="IPR009937">
    <property type="entry name" value="Phage_holin_3_6"/>
</dbReference>
<comment type="caution">
    <text evidence="3">The sequence shown here is derived from an EMBL/GenBank/DDBJ whole genome shotgun (WGS) entry which is preliminary data.</text>
</comment>
<keyword evidence="2" id="KW-0812">Transmembrane</keyword>
<name>A0ABW1MHF5_9ACTN</name>
<accession>A0ABW1MHF5</accession>
<feature type="transmembrane region" description="Helical" evidence="2">
    <location>
        <begin position="103"/>
        <end position="128"/>
    </location>
</feature>
<protein>
    <submittedName>
        <fullName evidence="3">Phage holin family protein</fullName>
    </submittedName>
</protein>